<dbReference type="eggNOG" id="ENOG502QYDH">
    <property type="taxonomic scope" value="Eukaryota"/>
</dbReference>
<dbReference type="VEuPathDB" id="FungiDB:ACLA_051580"/>
<dbReference type="InterPro" id="IPR017943">
    <property type="entry name" value="Bactericidal_perm-incr_a/b_dom"/>
</dbReference>
<dbReference type="GO" id="GO:0008289">
    <property type="term" value="F:lipid binding"/>
    <property type="evidence" value="ECO:0007669"/>
    <property type="project" value="InterPro"/>
</dbReference>
<name>A1CII1_ASPCL</name>
<dbReference type="PANTHER" id="PTHR31138">
    <property type="entry name" value="CHROMOSOME 19, WHOLE GENOME SHOTGUN SEQUENCE"/>
    <property type="match status" value="1"/>
</dbReference>
<evidence type="ECO:0000313" key="4">
    <source>
        <dbReference type="EMBL" id="EAW10686.1"/>
    </source>
</evidence>
<dbReference type="HOGENOM" id="CLU_007183_1_0_1"/>
<dbReference type="GeneID" id="4703658"/>
<accession>A1CII1</accession>
<dbReference type="Gene3D" id="3.15.10.10">
    <property type="entry name" value="Bactericidal permeability-increasing protein, domain 1"/>
    <property type="match status" value="1"/>
</dbReference>
<feature type="region of interest" description="Disordered" evidence="1">
    <location>
        <begin position="810"/>
        <end position="829"/>
    </location>
</feature>
<dbReference type="KEGG" id="act:ACLA_051580"/>
<feature type="compositionally biased region" description="Polar residues" evidence="1">
    <location>
        <begin position="167"/>
        <end position="183"/>
    </location>
</feature>
<dbReference type="Pfam" id="PF14613">
    <property type="entry name" value="HAM1_C"/>
    <property type="match status" value="1"/>
</dbReference>
<feature type="domain" description="HAM1-like C-terminal" evidence="2">
    <location>
        <begin position="624"/>
        <end position="783"/>
    </location>
</feature>
<reference evidence="4 5" key="1">
    <citation type="journal article" date="2008" name="PLoS Genet.">
        <title>Genomic islands in the pathogenic filamentous fungus Aspergillus fumigatus.</title>
        <authorList>
            <person name="Fedorova N.D."/>
            <person name="Khaldi N."/>
            <person name="Joardar V.S."/>
            <person name="Maiti R."/>
            <person name="Amedeo P."/>
            <person name="Anderson M.J."/>
            <person name="Crabtree J."/>
            <person name="Silva J.C."/>
            <person name="Badger J.H."/>
            <person name="Albarraq A."/>
            <person name="Angiuoli S."/>
            <person name="Bussey H."/>
            <person name="Bowyer P."/>
            <person name="Cotty P.J."/>
            <person name="Dyer P.S."/>
            <person name="Egan A."/>
            <person name="Galens K."/>
            <person name="Fraser-Liggett C.M."/>
            <person name="Haas B.J."/>
            <person name="Inman J.M."/>
            <person name="Kent R."/>
            <person name="Lemieux S."/>
            <person name="Malavazi I."/>
            <person name="Orvis J."/>
            <person name="Roemer T."/>
            <person name="Ronning C.M."/>
            <person name="Sundaram J.P."/>
            <person name="Sutton G."/>
            <person name="Turner G."/>
            <person name="Venter J.C."/>
            <person name="White O.R."/>
            <person name="Whitty B.R."/>
            <person name="Youngman P."/>
            <person name="Wolfe K.H."/>
            <person name="Goldman G.H."/>
            <person name="Wortman J.R."/>
            <person name="Jiang B."/>
            <person name="Denning D.W."/>
            <person name="Nierman W.C."/>
        </authorList>
    </citation>
    <scope>NUCLEOTIDE SEQUENCE [LARGE SCALE GENOMIC DNA]</scope>
    <source>
        <strain evidence="5">ATCC 1007 / CBS 513.65 / DSM 816 / NCTC 3887 / NRRL 1</strain>
    </source>
</reference>
<dbReference type="InterPro" id="IPR045967">
    <property type="entry name" value="HAM1-like_N"/>
</dbReference>
<feature type="compositionally biased region" description="Polar residues" evidence="1">
    <location>
        <begin position="197"/>
        <end position="207"/>
    </location>
</feature>
<dbReference type="RefSeq" id="XP_001272112.1">
    <property type="nucleotide sequence ID" value="XM_001272111.1"/>
</dbReference>
<protein>
    <submittedName>
        <fullName evidence="4">Uncharacterized protein</fullName>
    </submittedName>
</protein>
<feature type="compositionally biased region" description="Basic and acidic residues" evidence="1">
    <location>
        <begin position="208"/>
        <end position="217"/>
    </location>
</feature>
<dbReference type="InterPro" id="IPR027842">
    <property type="entry name" value="HAM1-like_C"/>
</dbReference>
<evidence type="ECO:0000259" key="2">
    <source>
        <dbReference type="Pfam" id="PF14613"/>
    </source>
</evidence>
<evidence type="ECO:0000256" key="1">
    <source>
        <dbReference type="SAM" id="MobiDB-lite"/>
    </source>
</evidence>
<dbReference type="PANTHER" id="PTHR31138:SF1">
    <property type="entry name" value="PDZ DOMAIN-CONTAINING PROTEIN"/>
    <property type="match status" value="1"/>
</dbReference>
<sequence length="893" mass="99890">MPSGVVNRPTDPKQKEQDINQKLQLFGIYQAFKNGKLPSNKQCNVALNSAIKSKALSSPSNELSSEGRVLIQDLRSVIEQAKKLILSKNEGQLLQDFIWEAERMGVADGPGKPNVPVSKESAQQDSDRAVEGLKTLGTLLITNGEFRKLLNDAMIIARDMAGDVSQKAANTLRPSQEQLSQVDQPAEENVWHEKPDVSTSQMKSQFQRNKEAARNKAGDVAGTAAHAATGGQDPTVTRDVDVRTGATAGIEKAKEKIPEDVAQESRGRAEEFKERTGTYLSEKMPKERREQAIWRLKKMVLEIQGHPEYQQAVGTLLSLAEKYGNYARDTSQQGAGTVEQVQSNKKVRTMETNLRILVERFANSTSLDDLFESLDNIYREADRDPELRGWFKNVDTFLRKTLQEQGYIMQDDCDREWERLYDHGRYLLRDRYKDHTDRILDEIKFIGDQFNQDPQNRAFRLALERLFNDLGRDANGNVAFKKHLAKDVRDVILPSIFENVRYVPVPRIEVSDPMVDMIVENLVIESDNLMPNVVEFSSDNYFRWGRKSISSKKDNKIMISVSGIQADLRDVSYYIKKKQGFPSLTDKGIMDIFLGNEGFGFKIAASTAHPEDRQHFVKLDKVTVKIHDLNIRLKKSKHKILFALFKPMLLNIVRPTLEKVLEKQIRDAFVKGDAFAFDVHQEVMRAQQAAKQDPANAPNIYSRYMDTARAKMTQTRQKAEAVAQRDTRIKTVTTLHDSMFPDIKLPGGISSKATEYAELARKGDRWESPIFSIGSAAESKDIPKLASITRKPHQTAEGRLRERPAEGQFHEGANGQATNGGQVGANGYAKTSGYPSRGFADEMYQAFSDGPNGTAKGTAFAAANGTNNGVTTKVPADGLAVRGDPTAFNPQTA</sequence>
<dbReference type="SUPFAM" id="SSF55394">
    <property type="entry name" value="Bactericidal permeability-increasing protein, BPI"/>
    <property type="match status" value="1"/>
</dbReference>
<dbReference type="Pfam" id="PF19343">
    <property type="entry name" value="HAM1_N"/>
    <property type="match status" value="1"/>
</dbReference>
<feature type="compositionally biased region" description="Low complexity" evidence="1">
    <location>
        <begin position="218"/>
        <end position="231"/>
    </location>
</feature>
<dbReference type="OrthoDB" id="19394at2759"/>
<dbReference type="OMA" id="NTWHEAP"/>
<dbReference type="STRING" id="344612.A1CII1"/>
<evidence type="ECO:0000259" key="3">
    <source>
        <dbReference type="Pfam" id="PF19343"/>
    </source>
</evidence>
<gene>
    <name evidence="4" type="ORF">ACLA_051580</name>
</gene>
<dbReference type="EMBL" id="DS027054">
    <property type="protein sequence ID" value="EAW10686.1"/>
    <property type="molecule type" value="Genomic_DNA"/>
</dbReference>
<dbReference type="Proteomes" id="UP000006701">
    <property type="component" value="Unassembled WGS sequence"/>
</dbReference>
<organism evidence="4 5">
    <name type="scientific">Aspergillus clavatus (strain ATCC 1007 / CBS 513.65 / DSM 816 / NCTC 3887 / NRRL 1 / QM 1276 / 107)</name>
    <dbReference type="NCBI Taxonomy" id="344612"/>
    <lineage>
        <taxon>Eukaryota</taxon>
        <taxon>Fungi</taxon>
        <taxon>Dikarya</taxon>
        <taxon>Ascomycota</taxon>
        <taxon>Pezizomycotina</taxon>
        <taxon>Eurotiomycetes</taxon>
        <taxon>Eurotiomycetidae</taxon>
        <taxon>Eurotiales</taxon>
        <taxon>Aspergillaceae</taxon>
        <taxon>Aspergillus</taxon>
        <taxon>Aspergillus subgen. Fumigati</taxon>
    </lineage>
</organism>
<feature type="domain" description="HAM1-like N-terminal" evidence="3">
    <location>
        <begin position="2"/>
        <end position="611"/>
    </location>
</feature>
<dbReference type="AlphaFoldDB" id="A1CII1"/>
<evidence type="ECO:0000313" key="5">
    <source>
        <dbReference type="Proteomes" id="UP000006701"/>
    </source>
</evidence>
<proteinExistence type="predicted"/>
<feature type="region of interest" description="Disordered" evidence="1">
    <location>
        <begin position="167"/>
        <end position="238"/>
    </location>
</feature>
<keyword evidence="5" id="KW-1185">Reference proteome</keyword>